<protein>
    <submittedName>
        <fullName evidence="5">GPP34 family phosphoprotein</fullName>
    </submittedName>
</protein>
<gene>
    <name evidence="5" type="ORF">RDV89_14190</name>
</gene>
<dbReference type="InterPro" id="IPR038261">
    <property type="entry name" value="GPP34-like_sf"/>
</dbReference>
<evidence type="ECO:0000313" key="5">
    <source>
        <dbReference type="EMBL" id="MDT9594229.1"/>
    </source>
</evidence>
<dbReference type="Proteomes" id="UP001268542">
    <property type="component" value="Unassembled WGS sequence"/>
</dbReference>
<organism evidence="5 6">
    <name type="scientific">Nocardioides imazamoxiresistens</name>
    <dbReference type="NCBI Taxonomy" id="3231893"/>
    <lineage>
        <taxon>Bacteria</taxon>
        <taxon>Bacillati</taxon>
        <taxon>Actinomycetota</taxon>
        <taxon>Actinomycetes</taxon>
        <taxon>Propionibacteriales</taxon>
        <taxon>Nocardioidaceae</taxon>
        <taxon>Nocardioides</taxon>
    </lineage>
</organism>
<reference evidence="5 6" key="1">
    <citation type="submission" date="2023-08" db="EMBL/GenBank/DDBJ databases">
        <title>Nocardioides seae sp. nov., a bacterium isolated from a soil.</title>
        <authorList>
            <person name="Wang X."/>
        </authorList>
    </citation>
    <scope>NUCLEOTIDE SEQUENCE [LARGE SCALE GENOMIC DNA]</scope>
    <source>
        <strain evidence="5 6">YZH12</strain>
    </source>
</reference>
<dbReference type="RefSeq" id="WP_315733766.1">
    <property type="nucleotide sequence ID" value="NZ_JAVYII010000006.1"/>
</dbReference>
<keyword evidence="4" id="KW-0472">Membrane</keyword>
<accession>A0ABU3PYL9</accession>
<dbReference type="Gene3D" id="1.10.3630.10">
    <property type="entry name" value="yeast vps74-n-term truncation variant domain like"/>
    <property type="match status" value="1"/>
</dbReference>
<name>A0ABU3PYL9_9ACTN</name>
<evidence type="ECO:0000313" key="6">
    <source>
        <dbReference type="Proteomes" id="UP001268542"/>
    </source>
</evidence>
<dbReference type="EMBL" id="JAVYII010000006">
    <property type="protein sequence ID" value="MDT9594229.1"/>
    <property type="molecule type" value="Genomic_DNA"/>
</dbReference>
<sequence>MDADPLLVEDLMLLLLDDAGSYIAGAGHLHYTLGGAMLVDLAQRGRIEVEDDRPALNGPKVAAVGRQPPSDPLLADAWTKVAAKPQRVQSLLLAIGNGLHAGVTDRLVERGWVRRQRKRFLGLVPYTTLPATAGKAGADDREAEIRARIVAVLEQGAEPDARTAALVALLSASATLPMLRPPLPWSSAVAARAKELEQGSWGVEAVGTAVMRAAAAIAAASAASIAVAVTSTN</sequence>
<proteinExistence type="predicted"/>
<evidence type="ECO:0000256" key="2">
    <source>
        <dbReference type="ARBA" id="ARBA00023034"/>
    </source>
</evidence>
<keyword evidence="2" id="KW-0333">Golgi apparatus</keyword>
<comment type="subcellular location">
    <subcellularLocation>
        <location evidence="1">Golgi apparatus membrane</location>
        <topology evidence="1">Peripheral membrane protein</topology>
        <orientation evidence="1">Cytoplasmic side</orientation>
    </subcellularLocation>
</comment>
<evidence type="ECO:0000256" key="4">
    <source>
        <dbReference type="ARBA" id="ARBA00023136"/>
    </source>
</evidence>
<dbReference type="Pfam" id="PF05719">
    <property type="entry name" value="GPP34"/>
    <property type="match status" value="1"/>
</dbReference>
<comment type="caution">
    <text evidence="5">The sequence shown here is derived from an EMBL/GenBank/DDBJ whole genome shotgun (WGS) entry which is preliminary data.</text>
</comment>
<dbReference type="InterPro" id="IPR008628">
    <property type="entry name" value="GPP34-like"/>
</dbReference>
<keyword evidence="6" id="KW-1185">Reference proteome</keyword>
<evidence type="ECO:0000256" key="3">
    <source>
        <dbReference type="ARBA" id="ARBA00023121"/>
    </source>
</evidence>
<evidence type="ECO:0000256" key="1">
    <source>
        <dbReference type="ARBA" id="ARBA00004255"/>
    </source>
</evidence>
<keyword evidence="3" id="KW-0446">Lipid-binding</keyword>